<reference evidence="2 3" key="1">
    <citation type="submission" date="2018-05" db="EMBL/GenBank/DDBJ databases">
        <title>Genomic Encyclopedia of Type Strains, Phase IV (KMG-IV): sequencing the most valuable type-strain genomes for metagenomic binning, comparative biology and taxonomic classification.</title>
        <authorList>
            <person name="Goeker M."/>
        </authorList>
    </citation>
    <scope>NUCLEOTIDE SEQUENCE [LARGE SCALE GENOMIC DNA]</scope>
    <source>
        <strain evidence="2 3">DSM 44717</strain>
    </source>
</reference>
<keyword evidence="1" id="KW-0812">Transmembrane</keyword>
<evidence type="ECO:0000313" key="2">
    <source>
        <dbReference type="EMBL" id="PWV75984.1"/>
    </source>
</evidence>
<comment type="caution">
    <text evidence="2">The sequence shown here is derived from an EMBL/GenBank/DDBJ whole genome shotgun (WGS) entry which is preliminary data.</text>
</comment>
<accession>A0A317NN95</accession>
<sequence length="116" mass="11866">MHAIAAIALGGFLIAIGVSHFLAPAYYRSLVPAALPRPDLLVAASGVVEIAIGAATIVPMTRTFGIWMALALLSSYLVLWVARLFRAGADRGATAAAVGVNAAYVTWAAVLVSTGS</sequence>
<dbReference type="Proteomes" id="UP000246410">
    <property type="component" value="Unassembled WGS sequence"/>
</dbReference>
<feature type="transmembrane region" description="Helical" evidence="1">
    <location>
        <begin position="94"/>
        <end position="113"/>
    </location>
</feature>
<dbReference type="RefSeq" id="WP_110037672.1">
    <property type="nucleotide sequence ID" value="NZ_QGTL01000004.1"/>
</dbReference>
<evidence type="ECO:0000256" key="1">
    <source>
        <dbReference type="SAM" id="Phobius"/>
    </source>
</evidence>
<dbReference type="PANTHER" id="PTHR36974:SF1">
    <property type="entry name" value="DOXX FAMILY MEMBRANE PROTEIN"/>
    <property type="match status" value="1"/>
</dbReference>
<keyword evidence="3" id="KW-1185">Reference proteome</keyword>
<organism evidence="2 3">
    <name type="scientific">Nocardia neocaledoniensis</name>
    <dbReference type="NCBI Taxonomy" id="236511"/>
    <lineage>
        <taxon>Bacteria</taxon>
        <taxon>Bacillati</taxon>
        <taxon>Actinomycetota</taxon>
        <taxon>Actinomycetes</taxon>
        <taxon>Mycobacteriales</taxon>
        <taxon>Nocardiaceae</taxon>
        <taxon>Nocardia</taxon>
    </lineage>
</organism>
<feature type="transmembrane region" description="Helical" evidence="1">
    <location>
        <begin position="64"/>
        <end position="82"/>
    </location>
</feature>
<evidence type="ECO:0000313" key="3">
    <source>
        <dbReference type="Proteomes" id="UP000246410"/>
    </source>
</evidence>
<dbReference type="EMBL" id="QGTL01000004">
    <property type="protein sequence ID" value="PWV75984.1"/>
    <property type="molecule type" value="Genomic_DNA"/>
</dbReference>
<feature type="transmembrane region" description="Helical" evidence="1">
    <location>
        <begin position="6"/>
        <end position="27"/>
    </location>
</feature>
<dbReference type="AlphaFoldDB" id="A0A317NN95"/>
<gene>
    <name evidence="2" type="ORF">DFR69_10485</name>
</gene>
<keyword evidence="1" id="KW-1133">Transmembrane helix</keyword>
<name>A0A317NN95_9NOCA</name>
<protein>
    <recommendedName>
        <fullName evidence="4">DoxX-like protein</fullName>
    </recommendedName>
</protein>
<keyword evidence="1" id="KW-0472">Membrane</keyword>
<dbReference type="PANTHER" id="PTHR36974">
    <property type="entry name" value="MEMBRANE PROTEIN-RELATED"/>
    <property type="match status" value="1"/>
</dbReference>
<feature type="transmembrane region" description="Helical" evidence="1">
    <location>
        <begin position="39"/>
        <end position="58"/>
    </location>
</feature>
<proteinExistence type="predicted"/>
<evidence type="ECO:0008006" key="4">
    <source>
        <dbReference type="Google" id="ProtNLM"/>
    </source>
</evidence>